<dbReference type="EC" id="4.2.1.96" evidence="4"/>
<evidence type="ECO:0000256" key="2">
    <source>
        <dbReference type="ARBA" id="ARBA00006472"/>
    </source>
</evidence>
<proteinExistence type="inferred from homology"/>
<dbReference type="AlphaFoldDB" id="A0A1H5INW0"/>
<evidence type="ECO:0000256" key="4">
    <source>
        <dbReference type="HAMAP-Rule" id="MF_00434"/>
    </source>
</evidence>
<organism evidence="5 6">
    <name type="scientific">Rhodococcus jostii</name>
    <dbReference type="NCBI Taxonomy" id="132919"/>
    <lineage>
        <taxon>Bacteria</taxon>
        <taxon>Bacillati</taxon>
        <taxon>Actinomycetota</taxon>
        <taxon>Actinomycetes</taxon>
        <taxon>Mycobacteriales</taxon>
        <taxon>Nocardiaceae</taxon>
        <taxon>Rhodococcus</taxon>
    </lineage>
</organism>
<dbReference type="Gene3D" id="3.30.1360.20">
    <property type="entry name" value="Transcriptional coactivator/pterin dehydratase"/>
    <property type="match status" value="1"/>
</dbReference>
<dbReference type="Proteomes" id="UP000183407">
    <property type="component" value="Unassembled WGS sequence"/>
</dbReference>
<evidence type="ECO:0000313" key="6">
    <source>
        <dbReference type="Proteomes" id="UP000183407"/>
    </source>
</evidence>
<comment type="similarity">
    <text evidence="2 4">Belongs to the pterin-4-alpha-carbinolamine dehydratase family.</text>
</comment>
<gene>
    <name evidence="5" type="ORF">SAMN04490220_7749</name>
</gene>
<name>A0A1H5INW0_RHOJO</name>
<evidence type="ECO:0000256" key="3">
    <source>
        <dbReference type="ARBA" id="ARBA00023239"/>
    </source>
</evidence>
<dbReference type="InterPro" id="IPR001533">
    <property type="entry name" value="Pterin_deHydtase"/>
</dbReference>
<comment type="catalytic activity">
    <reaction evidence="1 4">
        <text>(4aS,6R)-4a-hydroxy-L-erythro-5,6,7,8-tetrahydrobiopterin = (6R)-L-erythro-6,7-dihydrobiopterin + H2O</text>
        <dbReference type="Rhea" id="RHEA:11920"/>
        <dbReference type="ChEBI" id="CHEBI:15377"/>
        <dbReference type="ChEBI" id="CHEBI:15642"/>
        <dbReference type="ChEBI" id="CHEBI:43120"/>
        <dbReference type="EC" id="4.2.1.96"/>
    </reaction>
</comment>
<protein>
    <recommendedName>
        <fullName evidence="4">Putative pterin-4-alpha-carbinolamine dehydratase</fullName>
        <shortName evidence="4">PHS</shortName>
        <ecNumber evidence="4">4.2.1.96</ecNumber>
    </recommendedName>
    <alternativeName>
        <fullName evidence="4">4-alpha-hydroxy-tetrahydropterin dehydratase</fullName>
    </alternativeName>
    <alternativeName>
        <fullName evidence="4">Pterin carbinolamine dehydratase</fullName>
        <shortName evidence="4">PCD</shortName>
    </alternativeName>
</protein>
<dbReference type="GO" id="GO:0006729">
    <property type="term" value="P:tetrahydrobiopterin biosynthetic process"/>
    <property type="evidence" value="ECO:0007669"/>
    <property type="project" value="InterPro"/>
</dbReference>
<dbReference type="HAMAP" id="MF_00434">
    <property type="entry name" value="Pterin_4_alpha"/>
    <property type="match status" value="1"/>
</dbReference>
<dbReference type="InterPro" id="IPR036428">
    <property type="entry name" value="PCD_sf"/>
</dbReference>
<dbReference type="NCBIfam" id="NF002017">
    <property type="entry name" value="PRK00823.1-2"/>
    <property type="match status" value="1"/>
</dbReference>
<dbReference type="RefSeq" id="WP_073363492.1">
    <property type="nucleotide sequence ID" value="NZ_FNTL01000004.1"/>
</dbReference>
<reference evidence="6" key="1">
    <citation type="submission" date="2016-10" db="EMBL/GenBank/DDBJ databases">
        <authorList>
            <person name="Varghese N."/>
        </authorList>
    </citation>
    <scope>NUCLEOTIDE SEQUENCE [LARGE SCALE GENOMIC DNA]</scope>
    <source>
        <strain evidence="6">DSM 44719</strain>
    </source>
</reference>
<evidence type="ECO:0000256" key="1">
    <source>
        <dbReference type="ARBA" id="ARBA00001554"/>
    </source>
</evidence>
<dbReference type="PANTHER" id="PTHR12599:SF0">
    <property type="entry name" value="PTERIN-4-ALPHA-CARBINOLAMINE DEHYDRATASE"/>
    <property type="match status" value="1"/>
</dbReference>
<dbReference type="Pfam" id="PF01329">
    <property type="entry name" value="Pterin_4a"/>
    <property type="match status" value="1"/>
</dbReference>
<sequence length="94" mass="10151">MAELLSDGEIDTALAELPGWRRAGDSLVRTVESPSFPEAVELVRKVAEAAEAANHHPDIDIRWRKVTYTLSTHSAGGLTQRDLDLAAQIDSLAG</sequence>
<evidence type="ECO:0000313" key="5">
    <source>
        <dbReference type="EMBL" id="SEE41939.1"/>
    </source>
</evidence>
<dbReference type="PANTHER" id="PTHR12599">
    <property type="entry name" value="PTERIN-4-ALPHA-CARBINOLAMINE DEHYDRATASE"/>
    <property type="match status" value="1"/>
</dbReference>
<keyword evidence="3 4" id="KW-0456">Lyase</keyword>
<dbReference type="EMBL" id="FNTL01000004">
    <property type="protein sequence ID" value="SEE41939.1"/>
    <property type="molecule type" value="Genomic_DNA"/>
</dbReference>
<dbReference type="GO" id="GO:0008124">
    <property type="term" value="F:4-alpha-hydroxytetrahydrobiopterin dehydratase activity"/>
    <property type="evidence" value="ECO:0007669"/>
    <property type="project" value="UniProtKB-UniRule"/>
</dbReference>
<dbReference type="OrthoDB" id="15077at2"/>
<accession>A0A1H5INW0</accession>
<dbReference type="SUPFAM" id="SSF55248">
    <property type="entry name" value="PCD-like"/>
    <property type="match status" value="1"/>
</dbReference>
<dbReference type="CDD" id="cd00488">
    <property type="entry name" value="PCD_DCoH"/>
    <property type="match status" value="1"/>
</dbReference>